<keyword evidence="1" id="KW-0269">Exonuclease</keyword>
<dbReference type="Proteomes" id="UP001596352">
    <property type="component" value="Unassembled WGS sequence"/>
</dbReference>
<evidence type="ECO:0000313" key="1">
    <source>
        <dbReference type="EMBL" id="MFC7074400.1"/>
    </source>
</evidence>
<gene>
    <name evidence="1" type="ORF">ACFQKC_15260</name>
</gene>
<organism evidence="1 2">
    <name type="scientific">Halovenus rubra</name>
    <dbReference type="NCBI Taxonomy" id="869890"/>
    <lineage>
        <taxon>Archaea</taxon>
        <taxon>Methanobacteriati</taxon>
        <taxon>Methanobacteriota</taxon>
        <taxon>Stenosarchaea group</taxon>
        <taxon>Halobacteria</taxon>
        <taxon>Halobacteriales</taxon>
        <taxon>Haloarculaceae</taxon>
        <taxon>Halovenus</taxon>
    </lineage>
</organism>
<keyword evidence="2" id="KW-1185">Reference proteome</keyword>
<sequence length="172" mass="19929">MGVNTYDPVKQPPEIYEEKGVAYQLEEERRLFYVALTRAETRLDVVTVQGAESVFIEELPDQLCEHHRPLSDDELEEIETDYECRKTVTGSVDAKFTENFATVDWDGRGLIDLNLYDASKEQNQRIEELNQSGEKVTFENCGVQYREPQNEADDPEYKRLQLQLDEDVTINS</sequence>
<dbReference type="EMBL" id="JBHSZY010000035">
    <property type="protein sequence ID" value="MFC7074400.1"/>
    <property type="molecule type" value="Genomic_DNA"/>
</dbReference>
<comment type="caution">
    <text evidence="1">The sequence shown here is derived from an EMBL/GenBank/DDBJ whole genome shotgun (WGS) entry which is preliminary data.</text>
</comment>
<accession>A0ACC7E3C8</accession>
<keyword evidence="1" id="KW-0540">Nuclease</keyword>
<protein>
    <submittedName>
        <fullName evidence="1">3'-5' exonuclease</fullName>
    </submittedName>
</protein>
<name>A0ACC7E3C8_9EURY</name>
<keyword evidence="1" id="KW-0378">Hydrolase</keyword>
<proteinExistence type="predicted"/>
<evidence type="ECO:0000313" key="2">
    <source>
        <dbReference type="Proteomes" id="UP001596352"/>
    </source>
</evidence>
<reference evidence="1 2" key="1">
    <citation type="journal article" date="2019" name="Int. J. Syst. Evol. Microbiol.">
        <title>The Global Catalogue of Microorganisms (GCM) 10K type strain sequencing project: providing services to taxonomists for standard genome sequencing and annotation.</title>
        <authorList>
            <consortium name="The Broad Institute Genomics Platform"/>
            <consortium name="The Broad Institute Genome Sequencing Center for Infectious Disease"/>
            <person name="Wu L."/>
            <person name="Ma J."/>
        </authorList>
    </citation>
    <scope>NUCLEOTIDE SEQUENCE [LARGE SCALE GENOMIC DNA]</scope>
    <source>
        <strain evidence="1 2">R28</strain>
    </source>
</reference>